<name>A0ABD2NAI6_9CUCU</name>
<gene>
    <name evidence="1" type="ORF">HHI36_020308</name>
</gene>
<evidence type="ECO:0000313" key="1">
    <source>
        <dbReference type="EMBL" id="KAL3275549.1"/>
    </source>
</evidence>
<dbReference type="AlphaFoldDB" id="A0ABD2NAI6"/>
<comment type="caution">
    <text evidence="1">The sequence shown here is derived from an EMBL/GenBank/DDBJ whole genome shotgun (WGS) entry which is preliminary data.</text>
</comment>
<dbReference type="EMBL" id="JABFTP020000083">
    <property type="protein sequence ID" value="KAL3275549.1"/>
    <property type="molecule type" value="Genomic_DNA"/>
</dbReference>
<dbReference type="Proteomes" id="UP001516400">
    <property type="component" value="Unassembled WGS sequence"/>
</dbReference>
<sequence length="103" mass="12204">MMPISQKNLINERNKIKFVERLRKTNWDLAVCKDEEKFQGKLYLMIQRAFDDSFPKIRIKKKLNEKVNCANFEESLVLRKTLAVAEVIHRVRKDGSSINLLRI</sequence>
<proteinExistence type="predicted"/>
<keyword evidence="2" id="KW-1185">Reference proteome</keyword>
<protein>
    <submittedName>
        <fullName evidence="1">Uncharacterized protein</fullName>
    </submittedName>
</protein>
<evidence type="ECO:0000313" key="2">
    <source>
        <dbReference type="Proteomes" id="UP001516400"/>
    </source>
</evidence>
<accession>A0ABD2NAI6</accession>
<reference evidence="1 2" key="1">
    <citation type="journal article" date="2021" name="BMC Biol.">
        <title>Horizontally acquired antibacterial genes associated with adaptive radiation of ladybird beetles.</title>
        <authorList>
            <person name="Li H.S."/>
            <person name="Tang X.F."/>
            <person name="Huang Y.H."/>
            <person name="Xu Z.Y."/>
            <person name="Chen M.L."/>
            <person name="Du X.Y."/>
            <person name="Qiu B.Y."/>
            <person name="Chen P.T."/>
            <person name="Zhang W."/>
            <person name="Slipinski A."/>
            <person name="Escalona H.E."/>
            <person name="Waterhouse R.M."/>
            <person name="Zwick A."/>
            <person name="Pang H."/>
        </authorList>
    </citation>
    <scope>NUCLEOTIDE SEQUENCE [LARGE SCALE GENOMIC DNA]</scope>
    <source>
        <strain evidence="1">SYSU2018</strain>
    </source>
</reference>
<organism evidence="1 2">
    <name type="scientific">Cryptolaemus montrouzieri</name>
    <dbReference type="NCBI Taxonomy" id="559131"/>
    <lineage>
        <taxon>Eukaryota</taxon>
        <taxon>Metazoa</taxon>
        <taxon>Ecdysozoa</taxon>
        <taxon>Arthropoda</taxon>
        <taxon>Hexapoda</taxon>
        <taxon>Insecta</taxon>
        <taxon>Pterygota</taxon>
        <taxon>Neoptera</taxon>
        <taxon>Endopterygota</taxon>
        <taxon>Coleoptera</taxon>
        <taxon>Polyphaga</taxon>
        <taxon>Cucujiformia</taxon>
        <taxon>Coccinelloidea</taxon>
        <taxon>Coccinellidae</taxon>
        <taxon>Scymninae</taxon>
        <taxon>Scymnini</taxon>
        <taxon>Cryptolaemus</taxon>
    </lineage>
</organism>